<accession>A0AAV4PA11</accession>
<protein>
    <submittedName>
        <fullName evidence="1">Uncharacterized protein</fullName>
    </submittedName>
</protein>
<evidence type="ECO:0000313" key="1">
    <source>
        <dbReference type="EMBL" id="GIX94117.1"/>
    </source>
</evidence>
<name>A0AAV4PA11_9ARAC</name>
<sequence>MTDITSSICRSTYLKLKEYFSHYSILMQYTELHYFEITRHYIRTGSHSGAAINPTYLISIPSVVTIESHCYDHSTTHPSATGQCPHLSKPLSFPICFNPATTGHD</sequence>
<keyword evidence="2" id="KW-1185">Reference proteome</keyword>
<organism evidence="1 2">
    <name type="scientific">Caerostris darwini</name>
    <dbReference type="NCBI Taxonomy" id="1538125"/>
    <lineage>
        <taxon>Eukaryota</taxon>
        <taxon>Metazoa</taxon>
        <taxon>Ecdysozoa</taxon>
        <taxon>Arthropoda</taxon>
        <taxon>Chelicerata</taxon>
        <taxon>Arachnida</taxon>
        <taxon>Araneae</taxon>
        <taxon>Araneomorphae</taxon>
        <taxon>Entelegynae</taxon>
        <taxon>Araneoidea</taxon>
        <taxon>Araneidae</taxon>
        <taxon>Caerostris</taxon>
    </lineage>
</organism>
<dbReference type="Proteomes" id="UP001054837">
    <property type="component" value="Unassembled WGS sequence"/>
</dbReference>
<reference evidence="1 2" key="1">
    <citation type="submission" date="2021-06" db="EMBL/GenBank/DDBJ databases">
        <title>Caerostris darwini draft genome.</title>
        <authorList>
            <person name="Kono N."/>
            <person name="Arakawa K."/>
        </authorList>
    </citation>
    <scope>NUCLEOTIDE SEQUENCE [LARGE SCALE GENOMIC DNA]</scope>
</reference>
<dbReference type="EMBL" id="BPLQ01002577">
    <property type="protein sequence ID" value="GIX94117.1"/>
    <property type="molecule type" value="Genomic_DNA"/>
</dbReference>
<comment type="caution">
    <text evidence="1">The sequence shown here is derived from an EMBL/GenBank/DDBJ whole genome shotgun (WGS) entry which is preliminary data.</text>
</comment>
<dbReference type="AlphaFoldDB" id="A0AAV4PA11"/>
<proteinExistence type="predicted"/>
<evidence type="ECO:0000313" key="2">
    <source>
        <dbReference type="Proteomes" id="UP001054837"/>
    </source>
</evidence>
<gene>
    <name evidence="1" type="ORF">CDAR_484901</name>
</gene>